<name>A0A382K2B4_9ZZZZ</name>
<accession>A0A382K2B4</accession>
<feature type="non-terminal residue" evidence="1">
    <location>
        <position position="23"/>
    </location>
</feature>
<sequence>MKKLLVILVLGLLKYHPIDYGTT</sequence>
<evidence type="ECO:0000313" key="1">
    <source>
        <dbReference type="EMBL" id="SVC18358.1"/>
    </source>
</evidence>
<reference evidence="1" key="1">
    <citation type="submission" date="2018-05" db="EMBL/GenBank/DDBJ databases">
        <authorList>
            <person name="Lanie J.A."/>
            <person name="Ng W.-L."/>
            <person name="Kazmierczak K.M."/>
            <person name="Andrzejewski T.M."/>
            <person name="Davidsen T.M."/>
            <person name="Wayne K.J."/>
            <person name="Tettelin H."/>
            <person name="Glass J.I."/>
            <person name="Rusch D."/>
            <person name="Podicherti R."/>
            <person name="Tsui H.-C.T."/>
            <person name="Winkler M.E."/>
        </authorList>
    </citation>
    <scope>NUCLEOTIDE SEQUENCE</scope>
</reference>
<dbReference type="EMBL" id="UINC01077846">
    <property type="protein sequence ID" value="SVC18358.1"/>
    <property type="molecule type" value="Genomic_DNA"/>
</dbReference>
<proteinExistence type="predicted"/>
<dbReference type="AlphaFoldDB" id="A0A382K2B4"/>
<gene>
    <name evidence="1" type="ORF">METZ01_LOCUS271212</name>
</gene>
<organism evidence="1">
    <name type="scientific">marine metagenome</name>
    <dbReference type="NCBI Taxonomy" id="408172"/>
    <lineage>
        <taxon>unclassified sequences</taxon>
        <taxon>metagenomes</taxon>
        <taxon>ecological metagenomes</taxon>
    </lineage>
</organism>
<protein>
    <submittedName>
        <fullName evidence="1">Uncharacterized protein</fullName>
    </submittedName>
</protein>